<proteinExistence type="predicted"/>
<accession>A0ABY5DGZ2</accession>
<keyword evidence="2" id="KW-1185">Reference proteome</keyword>
<sequence length="143" mass="15688">MIEFPAQTRTARITSARAALKAYAESEGVSGHEAMTGLITDVLHTAAEDGHDAGSMLNQAERHVTEEAEQTEAAHIVGATVRLRVVSYSIGMNTEDLEQALRFGVGALDLLVETEDETNAERIMPWVRVEELRTEERYCADDA</sequence>
<dbReference type="RefSeq" id="WP_254422265.1">
    <property type="nucleotide sequence ID" value="NZ_BAAAJB010000040.1"/>
</dbReference>
<name>A0ABY5DGZ2_9ACTN</name>
<gene>
    <name evidence="1" type="ORF">NE857_33825</name>
</gene>
<protein>
    <submittedName>
        <fullName evidence="1">Uncharacterized protein</fullName>
    </submittedName>
</protein>
<organism evidence="1 2">
    <name type="scientific">Nocardiopsis exhalans</name>
    <dbReference type="NCBI Taxonomy" id="163604"/>
    <lineage>
        <taxon>Bacteria</taxon>
        <taxon>Bacillati</taxon>
        <taxon>Actinomycetota</taxon>
        <taxon>Actinomycetes</taxon>
        <taxon>Streptosporangiales</taxon>
        <taxon>Nocardiopsidaceae</taxon>
        <taxon>Nocardiopsis</taxon>
    </lineage>
</organism>
<dbReference type="Proteomes" id="UP001055940">
    <property type="component" value="Plasmid unnamed1"/>
</dbReference>
<reference evidence="1" key="1">
    <citation type="submission" date="2022-06" db="EMBL/GenBank/DDBJ databases">
        <authorList>
            <person name="Ping M."/>
        </authorList>
    </citation>
    <scope>NUCLEOTIDE SEQUENCE</scope>
    <source>
        <strain evidence="1">JCM11759T</strain>
        <plasmid evidence="1">unnamed1</plasmid>
    </source>
</reference>
<evidence type="ECO:0000313" key="1">
    <source>
        <dbReference type="EMBL" id="USY23611.1"/>
    </source>
</evidence>
<dbReference type="EMBL" id="CP099838">
    <property type="protein sequence ID" value="USY23611.1"/>
    <property type="molecule type" value="Genomic_DNA"/>
</dbReference>
<geneLocation type="plasmid" evidence="1 2">
    <name>unnamed1</name>
</geneLocation>
<evidence type="ECO:0000313" key="2">
    <source>
        <dbReference type="Proteomes" id="UP001055940"/>
    </source>
</evidence>
<keyword evidence="1" id="KW-0614">Plasmid</keyword>